<dbReference type="AlphaFoldDB" id="A0ABD3CVE7"/>
<evidence type="ECO:0000256" key="1">
    <source>
        <dbReference type="SAM" id="MobiDB-lite"/>
    </source>
</evidence>
<proteinExistence type="predicted"/>
<accession>A0ABD3CVE7</accession>
<reference evidence="3" key="1">
    <citation type="journal article" date="2024" name="IScience">
        <title>Strigolactones Initiate the Formation of Haustorium-like Structures in Castilleja.</title>
        <authorList>
            <person name="Buerger M."/>
            <person name="Peterson D."/>
            <person name="Chory J."/>
        </authorList>
    </citation>
    <scope>NUCLEOTIDE SEQUENCE [LARGE SCALE GENOMIC DNA]</scope>
</reference>
<organism evidence="2 3">
    <name type="scientific">Castilleja foliolosa</name>
    <dbReference type="NCBI Taxonomy" id="1961234"/>
    <lineage>
        <taxon>Eukaryota</taxon>
        <taxon>Viridiplantae</taxon>
        <taxon>Streptophyta</taxon>
        <taxon>Embryophyta</taxon>
        <taxon>Tracheophyta</taxon>
        <taxon>Spermatophyta</taxon>
        <taxon>Magnoliopsida</taxon>
        <taxon>eudicotyledons</taxon>
        <taxon>Gunneridae</taxon>
        <taxon>Pentapetalae</taxon>
        <taxon>asterids</taxon>
        <taxon>lamiids</taxon>
        <taxon>Lamiales</taxon>
        <taxon>Orobanchaceae</taxon>
        <taxon>Pedicularideae</taxon>
        <taxon>Castillejinae</taxon>
        <taxon>Castilleja</taxon>
    </lineage>
</organism>
<feature type="compositionally biased region" description="Basic and acidic residues" evidence="1">
    <location>
        <begin position="1"/>
        <end position="16"/>
    </location>
</feature>
<evidence type="ECO:0000313" key="3">
    <source>
        <dbReference type="Proteomes" id="UP001632038"/>
    </source>
</evidence>
<feature type="region of interest" description="Disordered" evidence="1">
    <location>
        <begin position="1"/>
        <end position="23"/>
    </location>
</feature>
<gene>
    <name evidence="2" type="ORF">CASFOL_022374</name>
</gene>
<sequence>MKRDCKNKAVHKKEEGTSSGNEVKTGDMYVATACMAQSDKYI</sequence>
<keyword evidence="3" id="KW-1185">Reference proteome</keyword>
<protein>
    <submittedName>
        <fullName evidence="2">Uncharacterized protein</fullName>
    </submittedName>
</protein>
<comment type="caution">
    <text evidence="2">The sequence shown here is derived from an EMBL/GenBank/DDBJ whole genome shotgun (WGS) entry which is preliminary data.</text>
</comment>
<dbReference type="Proteomes" id="UP001632038">
    <property type="component" value="Unassembled WGS sequence"/>
</dbReference>
<dbReference type="EMBL" id="JAVIJP010000029">
    <property type="protein sequence ID" value="KAL3633612.1"/>
    <property type="molecule type" value="Genomic_DNA"/>
</dbReference>
<evidence type="ECO:0000313" key="2">
    <source>
        <dbReference type="EMBL" id="KAL3633612.1"/>
    </source>
</evidence>
<name>A0ABD3CVE7_9LAMI</name>